<name>A0A3B0ZT82_9ZZZZ</name>
<dbReference type="UniPathway" id="UPA00253"/>
<evidence type="ECO:0000256" key="2">
    <source>
        <dbReference type="ARBA" id="ARBA00022642"/>
    </source>
</evidence>
<reference evidence="9" key="1">
    <citation type="submission" date="2018-06" db="EMBL/GenBank/DDBJ databases">
        <authorList>
            <person name="Zhirakovskaya E."/>
        </authorList>
    </citation>
    <scope>NUCLEOTIDE SEQUENCE</scope>
</reference>
<keyword evidence="7" id="KW-0520">NAD</keyword>
<dbReference type="CDD" id="cd02165">
    <property type="entry name" value="NMNAT"/>
    <property type="match status" value="1"/>
</dbReference>
<dbReference type="InterPro" id="IPR004821">
    <property type="entry name" value="Cyt_trans-like"/>
</dbReference>
<dbReference type="AlphaFoldDB" id="A0A3B0ZT82"/>
<keyword evidence="4 9" id="KW-0548">Nucleotidyltransferase</keyword>
<evidence type="ECO:0000256" key="5">
    <source>
        <dbReference type="ARBA" id="ARBA00022741"/>
    </source>
</evidence>
<keyword evidence="2" id="KW-0662">Pyridine nucleotide biosynthesis</keyword>
<evidence type="ECO:0000313" key="9">
    <source>
        <dbReference type="EMBL" id="VAW84634.1"/>
    </source>
</evidence>
<evidence type="ECO:0000259" key="8">
    <source>
        <dbReference type="Pfam" id="PF01467"/>
    </source>
</evidence>
<dbReference type="EC" id="2.7.7.18" evidence="9"/>
<comment type="pathway">
    <text evidence="1">Cofactor biosynthesis; NAD(+) biosynthesis.</text>
</comment>
<feature type="domain" description="Cytidyltransferase-like" evidence="8">
    <location>
        <begin position="7"/>
        <end position="185"/>
    </location>
</feature>
<dbReference type="GO" id="GO:0004515">
    <property type="term" value="F:nicotinate-nucleotide adenylyltransferase activity"/>
    <property type="evidence" value="ECO:0007669"/>
    <property type="project" value="UniProtKB-EC"/>
</dbReference>
<keyword evidence="3 9" id="KW-0808">Transferase</keyword>
<dbReference type="SUPFAM" id="SSF52374">
    <property type="entry name" value="Nucleotidylyl transferase"/>
    <property type="match status" value="1"/>
</dbReference>
<dbReference type="Gene3D" id="3.40.50.620">
    <property type="entry name" value="HUPs"/>
    <property type="match status" value="1"/>
</dbReference>
<accession>A0A3B0ZT82</accession>
<evidence type="ECO:0000256" key="6">
    <source>
        <dbReference type="ARBA" id="ARBA00022840"/>
    </source>
</evidence>
<proteinExistence type="inferred from homology"/>
<evidence type="ECO:0000256" key="4">
    <source>
        <dbReference type="ARBA" id="ARBA00022695"/>
    </source>
</evidence>
<protein>
    <submittedName>
        <fullName evidence="9">Nicotinate-nucleotide adenylyltransferase</fullName>
        <ecNumber evidence="9">2.7.7.18</ecNumber>
    </submittedName>
</protein>
<dbReference type="PANTHER" id="PTHR39321">
    <property type="entry name" value="NICOTINATE-NUCLEOTIDE ADENYLYLTRANSFERASE-RELATED"/>
    <property type="match status" value="1"/>
</dbReference>
<evidence type="ECO:0000256" key="3">
    <source>
        <dbReference type="ARBA" id="ARBA00022679"/>
    </source>
</evidence>
<dbReference type="Pfam" id="PF01467">
    <property type="entry name" value="CTP_transf_like"/>
    <property type="match status" value="1"/>
</dbReference>
<dbReference type="NCBIfam" id="TIGR00125">
    <property type="entry name" value="cyt_tran_rel"/>
    <property type="match status" value="1"/>
</dbReference>
<dbReference type="GO" id="GO:0005524">
    <property type="term" value="F:ATP binding"/>
    <property type="evidence" value="ECO:0007669"/>
    <property type="project" value="UniProtKB-KW"/>
</dbReference>
<dbReference type="GO" id="GO:0009435">
    <property type="term" value="P:NAD+ biosynthetic process"/>
    <property type="evidence" value="ECO:0007669"/>
    <property type="project" value="UniProtKB-UniPathway"/>
</dbReference>
<evidence type="ECO:0000256" key="7">
    <source>
        <dbReference type="ARBA" id="ARBA00023027"/>
    </source>
</evidence>
<dbReference type="InterPro" id="IPR005248">
    <property type="entry name" value="NadD/NMNAT"/>
</dbReference>
<dbReference type="NCBIfam" id="NF000839">
    <property type="entry name" value="PRK00071.1-1"/>
    <property type="match status" value="1"/>
</dbReference>
<dbReference type="PANTHER" id="PTHR39321:SF3">
    <property type="entry name" value="PHOSPHOPANTETHEINE ADENYLYLTRANSFERASE"/>
    <property type="match status" value="1"/>
</dbReference>
<dbReference type="EMBL" id="UOFP01000061">
    <property type="protein sequence ID" value="VAW84634.1"/>
    <property type="molecule type" value="Genomic_DNA"/>
</dbReference>
<evidence type="ECO:0000256" key="1">
    <source>
        <dbReference type="ARBA" id="ARBA00004790"/>
    </source>
</evidence>
<dbReference type="NCBIfam" id="TIGR00482">
    <property type="entry name" value="nicotinate (nicotinamide) nucleotide adenylyltransferase"/>
    <property type="match status" value="1"/>
</dbReference>
<dbReference type="HAMAP" id="MF_00244">
    <property type="entry name" value="NaMN_adenylyltr"/>
    <property type="match status" value="1"/>
</dbReference>
<keyword evidence="6" id="KW-0067">ATP-binding</keyword>
<sequence>MGVVLAFGGTFDPIHNGHLRTATDVAELLGVAQVRLIPCGQPAHRSPPVATAAQRLKMLQLAVEGQAGFVIDTQELARSGPSYMVDTAANLRAELGQPCCICLMMGLDAFLGLPNWYQWQKIPEYLNLVVMERPGWQGGQHKALQSLLAQRQVTTTEALLSAPAGKILLVTVSKLAISASQIREKISTGESAEGLLPEAVLELIKTEKIYQNQA</sequence>
<keyword evidence="5" id="KW-0547">Nucleotide-binding</keyword>
<gene>
    <name evidence="9" type="ORF">MNBD_GAMMA18-1683</name>
</gene>
<dbReference type="InterPro" id="IPR014729">
    <property type="entry name" value="Rossmann-like_a/b/a_fold"/>
</dbReference>
<organism evidence="9">
    <name type="scientific">hydrothermal vent metagenome</name>
    <dbReference type="NCBI Taxonomy" id="652676"/>
    <lineage>
        <taxon>unclassified sequences</taxon>
        <taxon>metagenomes</taxon>
        <taxon>ecological metagenomes</taxon>
    </lineage>
</organism>